<dbReference type="InterPro" id="IPR011063">
    <property type="entry name" value="TilS/TtcA_N"/>
</dbReference>
<dbReference type="Proteomes" id="UP001197214">
    <property type="component" value="Unassembled WGS sequence"/>
</dbReference>
<keyword evidence="6" id="KW-0963">Cytoplasm</keyword>
<reference evidence="8 9" key="1">
    <citation type="submission" date="2021-07" db="EMBL/GenBank/DDBJ databases">
        <title>Stakelama flava sp. nov., a novel endophytic bacterium isolated from branch of Kandelia candel.</title>
        <authorList>
            <person name="Tuo L."/>
        </authorList>
    </citation>
    <scope>NUCLEOTIDE SEQUENCE [LARGE SCALE GENOMIC DNA]</scope>
    <source>
        <strain evidence="8 9">CBK3Z-3</strain>
    </source>
</reference>
<comment type="function">
    <text evidence="6">Ligates lysine onto the cytidine present at position 34 of the AUA codon-specific tRNA(Ile) that contains the anticodon CAU, in an ATP-dependent manner. Cytidine is converted to lysidine, thus changing the amino acid specificity of the tRNA from methionine to isoleucine.</text>
</comment>
<feature type="binding site" evidence="6">
    <location>
        <begin position="4"/>
        <end position="9"/>
    </location>
    <ligand>
        <name>ATP</name>
        <dbReference type="ChEBI" id="CHEBI:30616"/>
    </ligand>
</feature>
<comment type="catalytic activity">
    <reaction evidence="5 6">
        <text>cytidine(34) in tRNA(Ile2) + L-lysine + ATP = lysidine(34) in tRNA(Ile2) + AMP + diphosphate + H(+)</text>
        <dbReference type="Rhea" id="RHEA:43744"/>
        <dbReference type="Rhea" id="RHEA-COMP:10625"/>
        <dbReference type="Rhea" id="RHEA-COMP:10670"/>
        <dbReference type="ChEBI" id="CHEBI:15378"/>
        <dbReference type="ChEBI" id="CHEBI:30616"/>
        <dbReference type="ChEBI" id="CHEBI:32551"/>
        <dbReference type="ChEBI" id="CHEBI:33019"/>
        <dbReference type="ChEBI" id="CHEBI:82748"/>
        <dbReference type="ChEBI" id="CHEBI:83665"/>
        <dbReference type="ChEBI" id="CHEBI:456215"/>
        <dbReference type="EC" id="6.3.4.19"/>
    </reaction>
</comment>
<evidence type="ECO:0000256" key="5">
    <source>
        <dbReference type="ARBA" id="ARBA00048539"/>
    </source>
</evidence>
<dbReference type="NCBIfam" id="TIGR02432">
    <property type="entry name" value="lysidine_TilS_N"/>
    <property type="match status" value="1"/>
</dbReference>
<evidence type="ECO:0000256" key="1">
    <source>
        <dbReference type="ARBA" id="ARBA00022598"/>
    </source>
</evidence>
<keyword evidence="4 6" id="KW-0067">ATP-binding</keyword>
<dbReference type="PANTHER" id="PTHR43033:SF1">
    <property type="entry name" value="TRNA(ILE)-LYSIDINE SYNTHASE-RELATED"/>
    <property type="match status" value="1"/>
</dbReference>
<evidence type="ECO:0000313" key="9">
    <source>
        <dbReference type="Proteomes" id="UP001197214"/>
    </source>
</evidence>
<dbReference type="RefSeq" id="WP_219239164.1">
    <property type="nucleotide sequence ID" value="NZ_JAHWZX010000016.1"/>
</dbReference>
<evidence type="ECO:0000313" key="8">
    <source>
        <dbReference type="EMBL" id="MBW4332046.1"/>
    </source>
</evidence>
<evidence type="ECO:0000259" key="7">
    <source>
        <dbReference type="Pfam" id="PF01171"/>
    </source>
</evidence>
<gene>
    <name evidence="6 8" type="primary">tilS</name>
    <name evidence="8" type="ORF">KY084_14340</name>
</gene>
<keyword evidence="2 6" id="KW-0819">tRNA processing</keyword>
<comment type="domain">
    <text evidence="6">The N-terminal region contains the highly conserved SGGXDS motif, predicted to be a P-loop motif involved in ATP binding.</text>
</comment>
<comment type="similarity">
    <text evidence="6">Belongs to the tRNA(Ile)-lysidine synthase family.</text>
</comment>
<evidence type="ECO:0000256" key="4">
    <source>
        <dbReference type="ARBA" id="ARBA00022840"/>
    </source>
</evidence>
<keyword evidence="3 6" id="KW-0547">Nucleotide-binding</keyword>
<dbReference type="HAMAP" id="MF_01161">
    <property type="entry name" value="tRNA_Ile_lys_synt"/>
    <property type="match status" value="1"/>
</dbReference>
<dbReference type="EC" id="6.3.4.19" evidence="6"/>
<dbReference type="CDD" id="cd01992">
    <property type="entry name" value="TilS_N"/>
    <property type="match status" value="1"/>
</dbReference>
<accession>A0ABS6XPJ3</accession>
<keyword evidence="9" id="KW-1185">Reference proteome</keyword>
<sequence>MAISGGGDSLALLLMAAAAYPGNVAAVTVDHGLRPESAAEAQKVATICATLNVPHAVVTLRAPPPGRGNIPQWAREQRYAVLADWAGYGGDRRRHWVAVAHQQDDVAEGFLMRARRGAGVAGMAMMVPERALSDRRGSARLIRPLLGWRRSELAAIVAEAGLDPVTDPGNHDPRYDRARIRALIATNDELPADRLAMAARNLRDAETALDWAAENAWRDRSAIERHEAVSLDMGELPHEIRRRLSFRAIEYLRREAGLTEIWKGSGLDRLVTALEDGQAGTLAGIAARPGRRWLFRVAPPRQSH</sequence>
<dbReference type="PANTHER" id="PTHR43033">
    <property type="entry name" value="TRNA(ILE)-LYSIDINE SYNTHASE-RELATED"/>
    <property type="match status" value="1"/>
</dbReference>
<evidence type="ECO:0000256" key="3">
    <source>
        <dbReference type="ARBA" id="ARBA00022741"/>
    </source>
</evidence>
<feature type="domain" description="tRNA(Ile)-lysidine/2-thiocytidine synthase N-terminal" evidence="7">
    <location>
        <begin position="2"/>
        <end position="182"/>
    </location>
</feature>
<comment type="caution">
    <text evidence="8">The sequence shown here is derived from an EMBL/GenBank/DDBJ whole genome shotgun (WGS) entry which is preliminary data.</text>
</comment>
<dbReference type="InterPro" id="IPR012795">
    <property type="entry name" value="tRNA_Ile_lys_synt_N"/>
</dbReference>
<evidence type="ECO:0000256" key="6">
    <source>
        <dbReference type="HAMAP-Rule" id="MF_01161"/>
    </source>
</evidence>
<name>A0ABS6XPJ3_9SPHN</name>
<evidence type="ECO:0000256" key="2">
    <source>
        <dbReference type="ARBA" id="ARBA00022694"/>
    </source>
</evidence>
<organism evidence="8 9">
    <name type="scientific">Stakelama flava</name>
    <dbReference type="NCBI Taxonomy" id="2860338"/>
    <lineage>
        <taxon>Bacteria</taxon>
        <taxon>Pseudomonadati</taxon>
        <taxon>Pseudomonadota</taxon>
        <taxon>Alphaproteobacteria</taxon>
        <taxon>Sphingomonadales</taxon>
        <taxon>Sphingomonadaceae</taxon>
        <taxon>Stakelama</taxon>
    </lineage>
</organism>
<dbReference type="GO" id="GO:0032267">
    <property type="term" value="F:tRNA(Ile)-lysidine synthase activity"/>
    <property type="evidence" value="ECO:0007669"/>
    <property type="project" value="UniProtKB-EC"/>
</dbReference>
<proteinExistence type="inferred from homology"/>
<comment type="subcellular location">
    <subcellularLocation>
        <location evidence="6">Cytoplasm</location>
    </subcellularLocation>
</comment>
<keyword evidence="1 6" id="KW-0436">Ligase</keyword>
<dbReference type="Pfam" id="PF01171">
    <property type="entry name" value="ATP_bind_3"/>
    <property type="match status" value="1"/>
</dbReference>
<protein>
    <recommendedName>
        <fullName evidence="6">tRNA(Ile)-lysidine synthase</fullName>
        <ecNumber evidence="6">6.3.4.19</ecNumber>
    </recommendedName>
    <alternativeName>
        <fullName evidence="6">tRNA(Ile)-2-lysyl-cytidine synthase</fullName>
    </alternativeName>
    <alternativeName>
        <fullName evidence="6">tRNA(Ile)-lysidine synthetase</fullName>
    </alternativeName>
</protein>
<dbReference type="InterPro" id="IPR012094">
    <property type="entry name" value="tRNA_Ile_lys_synt"/>
</dbReference>
<dbReference type="EMBL" id="JAHWZX010000016">
    <property type="protein sequence ID" value="MBW4332046.1"/>
    <property type="molecule type" value="Genomic_DNA"/>
</dbReference>